<comment type="caution">
    <text evidence="1">The sequence shown here is derived from an EMBL/GenBank/DDBJ whole genome shotgun (WGS) entry which is preliminary data.</text>
</comment>
<accession>A0ABN7X779</accession>
<protein>
    <submittedName>
        <fullName evidence="1">5449_t:CDS:1</fullName>
    </submittedName>
</protein>
<reference evidence="1 2" key="1">
    <citation type="submission" date="2021-06" db="EMBL/GenBank/DDBJ databases">
        <authorList>
            <person name="Kallberg Y."/>
            <person name="Tangrot J."/>
            <person name="Rosling A."/>
        </authorList>
    </citation>
    <scope>NUCLEOTIDE SEQUENCE [LARGE SCALE GENOMIC DNA]</scope>
    <source>
        <strain evidence="1 2">120-4 pot B 10/14</strain>
    </source>
</reference>
<feature type="non-terminal residue" evidence="1">
    <location>
        <position position="1"/>
    </location>
</feature>
<organism evidence="1 2">
    <name type="scientific">Gigaspora margarita</name>
    <dbReference type="NCBI Taxonomy" id="4874"/>
    <lineage>
        <taxon>Eukaryota</taxon>
        <taxon>Fungi</taxon>
        <taxon>Fungi incertae sedis</taxon>
        <taxon>Mucoromycota</taxon>
        <taxon>Glomeromycotina</taxon>
        <taxon>Glomeromycetes</taxon>
        <taxon>Diversisporales</taxon>
        <taxon>Gigasporaceae</taxon>
        <taxon>Gigaspora</taxon>
    </lineage>
</organism>
<dbReference type="EMBL" id="CAJVQB010097903">
    <property type="protein sequence ID" value="CAG8849781.1"/>
    <property type="molecule type" value="Genomic_DNA"/>
</dbReference>
<dbReference type="Proteomes" id="UP000789901">
    <property type="component" value="Unassembled WGS sequence"/>
</dbReference>
<proteinExistence type="predicted"/>
<sequence>ASIKFNEETFIKSNKETFVKFVKYVESIKAFIESIKSVEEAFIKSIEKH</sequence>
<gene>
    <name evidence="1" type="ORF">GMARGA_LOCUS39879</name>
</gene>
<keyword evidence="2" id="KW-1185">Reference proteome</keyword>
<evidence type="ECO:0000313" key="1">
    <source>
        <dbReference type="EMBL" id="CAG8849781.1"/>
    </source>
</evidence>
<evidence type="ECO:0000313" key="2">
    <source>
        <dbReference type="Proteomes" id="UP000789901"/>
    </source>
</evidence>
<name>A0ABN7X779_GIGMA</name>